<evidence type="ECO:0000259" key="6">
    <source>
        <dbReference type="Pfam" id="PF07980"/>
    </source>
</evidence>
<dbReference type="InterPro" id="IPR012944">
    <property type="entry name" value="SusD_RagB_dom"/>
</dbReference>
<comment type="caution">
    <text evidence="8">The sequence shown here is derived from an EMBL/GenBank/DDBJ whole genome shotgun (WGS) entry which is preliminary data.</text>
</comment>
<evidence type="ECO:0000313" key="9">
    <source>
        <dbReference type="Proteomes" id="UP001226434"/>
    </source>
</evidence>
<dbReference type="InterPro" id="IPR033985">
    <property type="entry name" value="SusD-like_N"/>
</dbReference>
<keyword evidence="5" id="KW-0998">Cell outer membrane</keyword>
<evidence type="ECO:0000256" key="1">
    <source>
        <dbReference type="ARBA" id="ARBA00004442"/>
    </source>
</evidence>
<dbReference type="PROSITE" id="PS51257">
    <property type="entry name" value="PROKAR_LIPOPROTEIN"/>
    <property type="match status" value="1"/>
</dbReference>
<comment type="similarity">
    <text evidence="2">Belongs to the SusD family.</text>
</comment>
<evidence type="ECO:0000256" key="2">
    <source>
        <dbReference type="ARBA" id="ARBA00006275"/>
    </source>
</evidence>
<feature type="domain" description="RagB/SusD" evidence="6">
    <location>
        <begin position="288"/>
        <end position="592"/>
    </location>
</feature>
<dbReference type="Pfam" id="PF07980">
    <property type="entry name" value="SusD_RagB"/>
    <property type="match status" value="1"/>
</dbReference>
<reference evidence="8 9" key="1">
    <citation type="submission" date="2023-05" db="EMBL/GenBank/DDBJ databases">
        <title>Genome sequence of Pinibacter sp. MAH-24.</title>
        <authorList>
            <person name="Huq M.A."/>
        </authorList>
    </citation>
    <scope>NUCLEOTIDE SEQUENCE [LARGE SCALE GENOMIC DNA]</scope>
    <source>
        <strain evidence="8 9">MAH-24</strain>
    </source>
</reference>
<dbReference type="Proteomes" id="UP001226434">
    <property type="component" value="Unassembled WGS sequence"/>
</dbReference>
<evidence type="ECO:0000259" key="7">
    <source>
        <dbReference type="Pfam" id="PF14322"/>
    </source>
</evidence>
<evidence type="ECO:0000313" key="8">
    <source>
        <dbReference type="EMBL" id="MDI3321288.1"/>
    </source>
</evidence>
<protein>
    <submittedName>
        <fullName evidence="8">RagB/SusD family nutrient uptake outer membrane protein</fullName>
    </submittedName>
</protein>
<name>A0ABT6RFE5_9BACT</name>
<dbReference type="Gene3D" id="1.25.40.390">
    <property type="match status" value="1"/>
</dbReference>
<keyword evidence="4" id="KW-0472">Membrane</keyword>
<feature type="domain" description="SusD-like N-terminal" evidence="7">
    <location>
        <begin position="79"/>
        <end position="218"/>
    </location>
</feature>
<dbReference type="EMBL" id="JASBRG010000007">
    <property type="protein sequence ID" value="MDI3321288.1"/>
    <property type="molecule type" value="Genomic_DNA"/>
</dbReference>
<proteinExistence type="inferred from homology"/>
<sequence>MKSKILGLIAFSVTIYSCNKDFLNKYPLDSINDGNYWNSEQDLQLYNNSIYPTYIVGFGYGFGDATIAPYGYTQAAIAYGDVITDNAAPNTYSKVAANQYISHLTGGSGSGGWNFSNIRTLNLFLENFRRTKIPTATQNVYGGEVYFFKAWDYFEKVKLFGDVPWLTNTLTTTSPELYAPRTPRAQVMDSVLRIIDTAIAWLPAKGKEITDRLNKDQALFLKMRIGLYEGTYRKYHTELNLDGKKFLQAASDACEQLMTGNYSLVKSSNAAQAYNSLFAQYTYKGNSEVILTKEYSESLQMGVAFSRYFAQNLRHQFGATRNFVDEYLCKDGLPISTSPLFLGRDSIQLELQNRDPRLSQTICNFGTYCLAVGVSQGANNAPKPNIPGLSGNKCPTGYRLAKWFLNDPVDWNRVTNGMQAAPVFRYAEVLLSYAEAKFELGQCDQAVVDKTINAIRDRVGMPKLLITAIPTDAVLDGNYTKYCAYIPAPLLREIRRERRVEMAFENTRWDDLMRWKAGRFLEIPVEGMKFVQAQFPTVKINTDVYLSSGGYLLPYAKTLPNGRAFDEKKQYLFPIPVEDLTLNPKLKQNPGWEQ</sequence>
<evidence type="ECO:0000256" key="4">
    <source>
        <dbReference type="ARBA" id="ARBA00023136"/>
    </source>
</evidence>
<dbReference type="InterPro" id="IPR011990">
    <property type="entry name" value="TPR-like_helical_dom_sf"/>
</dbReference>
<accession>A0ABT6RFE5</accession>
<evidence type="ECO:0000256" key="3">
    <source>
        <dbReference type="ARBA" id="ARBA00022729"/>
    </source>
</evidence>
<comment type="subcellular location">
    <subcellularLocation>
        <location evidence="1">Cell outer membrane</location>
    </subcellularLocation>
</comment>
<keyword evidence="9" id="KW-1185">Reference proteome</keyword>
<dbReference type="SUPFAM" id="SSF48452">
    <property type="entry name" value="TPR-like"/>
    <property type="match status" value="1"/>
</dbReference>
<evidence type="ECO:0000256" key="5">
    <source>
        <dbReference type="ARBA" id="ARBA00023237"/>
    </source>
</evidence>
<organism evidence="8 9">
    <name type="scientific">Pinibacter soli</name>
    <dbReference type="NCBI Taxonomy" id="3044211"/>
    <lineage>
        <taxon>Bacteria</taxon>
        <taxon>Pseudomonadati</taxon>
        <taxon>Bacteroidota</taxon>
        <taxon>Chitinophagia</taxon>
        <taxon>Chitinophagales</taxon>
        <taxon>Chitinophagaceae</taxon>
        <taxon>Pinibacter</taxon>
    </lineage>
</organism>
<keyword evidence="3" id="KW-0732">Signal</keyword>
<gene>
    <name evidence="8" type="ORF">QJ048_15945</name>
</gene>
<dbReference type="RefSeq" id="WP_282335398.1">
    <property type="nucleotide sequence ID" value="NZ_JASBRG010000007.1"/>
</dbReference>
<dbReference type="Pfam" id="PF14322">
    <property type="entry name" value="SusD-like_3"/>
    <property type="match status" value="1"/>
</dbReference>